<dbReference type="Pfam" id="PF00657">
    <property type="entry name" value="Lipase_GDSL"/>
    <property type="match status" value="1"/>
</dbReference>
<comment type="caution">
    <text evidence="1">The sequence shown here is derived from an EMBL/GenBank/DDBJ whole genome shotgun (WGS) entry which is preliminary data.</text>
</comment>
<dbReference type="GO" id="GO:0016788">
    <property type="term" value="F:hydrolase activity, acting on ester bonds"/>
    <property type="evidence" value="ECO:0007669"/>
    <property type="project" value="InterPro"/>
</dbReference>
<accession>A0A1B7TGE4</accession>
<gene>
    <name evidence="1" type="ORF">HANVADRAFT_51923</name>
</gene>
<organism evidence="1 2">
    <name type="scientific">Hanseniaspora valbyensis NRRL Y-1626</name>
    <dbReference type="NCBI Taxonomy" id="766949"/>
    <lineage>
        <taxon>Eukaryota</taxon>
        <taxon>Fungi</taxon>
        <taxon>Dikarya</taxon>
        <taxon>Ascomycota</taxon>
        <taxon>Saccharomycotina</taxon>
        <taxon>Saccharomycetes</taxon>
        <taxon>Saccharomycodales</taxon>
        <taxon>Saccharomycodaceae</taxon>
        <taxon>Hanseniaspora</taxon>
    </lineage>
</organism>
<reference evidence="2" key="1">
    <citation type="journal article" date="2016" name="Proc. Natl. Acad. Sci. U.S.A.">
        <title>Comparative genomics of biotechnologically important yeasts.</title>
        <authorList>
            <person name="Riley R."/>
            <person name="Haridas S."/>
            <person name="Wolfe K.H."/>
            <person name="Lopes M.R."/>
            <person name="Hittinger C.T."/>
            <person name="Goeker M."/>
            <person name="Salamov A.A."/>
            <person name="Wisecaver J.H."/>
            <person name="Long T.M."/>
            <person name="Calvey C.H."/>
            <person name="Aerts A.L."/>
            <person name="Barry K.W."/>
            <person name="Choi C."/>
            <person name="Clum A."/>
            <person name="Coughlan A.Y."/>
            <person name="Deshpande S."/>
            <person name="Douglass A.P."/>
            <person name="Hanson S.J."/>
            <person name="Klenk H.-P."/>
            <person name="LaButti K.M."/>
            <person name="Lapidus A."/>
            <person name="Lindquist E.A."/>
            <person name="Lipzen A.M."/>
            <person name="Meier-Kolthoff J.P."/>
            <person name="Ohm R.A."/>
            <person name="Otillar R.P."/>
            <person name="Pangilinan J.L."/>
            <person name="Peng Y."/>
            <person name="Rokas A."/>
            <person name="Rosa C.A."/>
            <person name="Scheuner C."/>
            <person name="Sibirny A.A."/>
            <person name="Slot J.C."/>
            <person name="Stielow J.B."/>
            <person name="Sun H."/>
            <person name="Kurtzman C.P."/>
            <person name="Blackwell M."/>
            <person name="Grigoriev I.V."/>
            <person name="Jeffries T.W."/>
        </authorList>
    </citation>
    <scope>NUCLEOTIDE SEQUENCE [LARGE SCALE GENOMIC DNA]</scope>
    <source>
        <strain evidence="2">NRRL Y-1626</strain>
    </source>
</reference>
<keyword evidence="2" id="KW-1185">Reference proteome</keyword>
<dbReference type="OrthoDB" id="671439at2759"/>
<sequence length="261" mass="30308">MSINKLHLDQFLLFGDSITEFAFNTQFQQTQDRKYYKDGNLDPMHQQFSMGASLMSLYVRRLDIIPKGFSGYNSRWALKILPKLLEIYTNVKLSYIFFGSNDSCMGERQHIPIEEFEENILKLIDIYKQNGVDKVILVTPALFNGELWNVQKAVEVNQGYTRSNEDFEKYGAVLEKIGTKLNLPVVNLKKAFKEYAAKNLDGKWQELLCDGLHFSGYGYHAFYDELVETIEKRYPELGPKEVPYNLPNWRDVEKDASNLDL</sequence>
<dbReference type="PANTHER" id="PTHR14209">
    <property type="entry name" value="ISOAMYL ACETATE-HYDROLYZING ESTERASE 1"/>
    <property type="match status" value="1"/>
</dbReference>
<dbReference type="PANTHER" id="PTHR14209:SF19">
    <property type="entry name" value="ISOAMYL ACETATE-HYDROLYZING ESTERASE 1 HOMOLOG"/>
    <property type="match status" value="1"/>
</dbReference>
<dbReference type="InterPro" id="IPR045136">
    <property type="entry name" value="Iah1-like"/>
</dbReference>
<evidence type="ECO:0000313" key="2">
    <source>
        <dbReference type="Proteomes" id="UP000092321"/>
    </source>
</evidence>
<dbReference type="AlphaFoldDB" id="A0A1B7TGE4"/>
<proteinExistence type="predicted"/>
<dbReference type="Proteomes" id="UP000092321">
    <property type="component" value="Unassembled WGS sequence"/>
</dbReference>
<dbReference type="SUPFAM" id="SSF52266">
    <property type="entry name" value="SGNH hydrolase"/>
    <property type="match status" value="1"/>
</dbReference>
<name>A0A1B7TGE4_9ASCO</name>
<dbReference type="InterPro" id="IPR036514">
    <property type="entry name" value="SGNH_hydro_sf"/>
</dbReference>
<protein>
    <submittedName>
        <fullName evidence="1">SGNH hydrolase</fullName>
    </submittedName>
</protein>
<dbReference type="CDD" id="cd01838">
    <property type="entry name" value="Isoamyl_acetate_hydrolase_like"/>
    <property type="match status" value="1"/>
</dbReference>
<keyword evidence="1" id="KW-0378">Hydrolase</keyword>
<dbReference type="EMBL" id="LXPE01000006">
    <property type="protein sequence ID" value="OBA27801.1"/>
    <property type="molecule type" value="Genomic_DNA"/>
</dbReference>
<dbReference type="InterPro" id="IPR001087">
    <property type="entry name" value="GDSL"/>
</dbReference>
<dbReference type="Gene3D" id="3.40.50.1110">
    <property type="entry name" value="SGNH hydrolase"/>
    <property type="match status" value="1"/>
</dbReference>
<evidence type="ECO:0000313" key="1">
    <source>
        <dbReference type="EMBL" id="OBA27801.1"/>
    </source>
</evidence>